<evidence type="ECO:0000256" key="8">
    <source>
        <dbReference type="ARBA" id="ARBA00045636"/>
    </source>
</evidence>
<evidence type="ECO:0000256" key="3">
    <source>
        <dbReference type="ARBA" id="ARBA00021069"/>
    </source>
</evidence>
<dbReference type="Proteomes" id="UP000057938">
    <property type="component" value="Chromosome"/>
</dbReference>
<dbReference type="PATRIC" id="fig|361183.4.peg.2179"/>
<evidence type="ECO:0000313" key="11">
    <source>
        <dbReference type="Proteomes" id="UP000057938"/>
    </source>
</evidence>
<feature type="transmembrane region" description="Helical" evidence="9">
    <location>
        <begin position="238"/>
        <end position="261"/>
    </location>
</feature>
<comment type="similarity">
    <text evidence="2">Belongs to the amino acid-polyamine-organocation (APC) superfamily. Basic amino acid/polyamine antiporter (APA) (TC 2.A.3.2) family.</text>
</comment>
<dbReference type="STRING" id="361183.AMC99_02218"/>
<accession>A0A0M3TAX4</accession>
<dbReference type="RefSeq" id="WP_338021442.1">
    <property type="nucleotide sequence ID" value="NZ_CP012669.1"/>
</dbReference>
<keyword evidence="11" id="KW-1185">Reference proteome</keyword>
<keyword evidence="6 9" id="KW-1133">Transmembrane helix</keyword>
<keyword evidence="7 9" id="KW-0472">Membrane</keyword>
<dbReference type="Gene3D" id="1.20.1740.10">
    <property type="entry name" value="Amino acid/polyamine transporter I"/>
    <property type="match status" value="1"/>
</dbReference>
<dbReference type="PANTHER" id="PTHR42770">
    <property type="entry name" value="AMINO ACID TRANSPORTER-RELATED"/>
    <property type="match status" value="1"/>
</dbReference>
<comment type="function">
    <text evidence="8">Major component of the acid-resistance (AR) system allowing enteric pathogens to survive the acidic environment in the stomach. Exchanges extracellular arginine for its intracellular decarboxylation product agmatine (Agm) thereby expelling intracellular protons. Probably undergoes several conformational states in order to translocate the substrate across the membrane; keeps the substrate accessible to only 1 side of the membrane at a time by opening and closing 3 membrane-internal gates.</text>
</comment>
<feature type="transmembrane region" description="Helical" evidence="9">
    <location>
        <begin position="133"/>
        <end position="152"/>
    </location>
</feature>
<evidence type="ECO:0000256" key="5">
    <source>
        <dbReference type="ARBA" id="ARBA00022692"/>
    </source>
</evidence>
<feature type="transmembrane region" description="Helical" evidence="9">
    <location>
        <begin position="388"/>
        <end position="405"/>
    </location>
</feature>
<evidence type="ECO:0000256" key="6">
    <source>
        <dbReference type="ARBA" id="ARBA00022989"/>
    </source>
</evidence>
<evidence type="ECO:0000256" key="4">
    <source>
        <dbReference type="ARBA" id="ARBA00022475"/>
    </source>
</evidence>
<feature type="transmembrane region" description="Helical" evidence="9">
    <location>
        <begin position="281"/>
        <end position="305"/>
    </location>
</feature>
<dbReference type="AlphaFoldDB" id="A0A0M3TAX4"/>
<dbReference type="PANTHER" id="PTHR42770:SF18">
    <property type="entry name" value="ARGININE_AGMATINE ANTIPORTER"/>
    <property type="match status" value="1"/>
</dbReference>
<feature type="transmembrane region" description="Helical" evidence="9">
    <location>
        <begin position="335"/>
        <end position="354"/>
    </location>
</feature>
<proteinExistence type="inferred from homology"/>
<dbReference type="InterPro" id="IPR050367">
    <property type="entry name" value="APC_superfamily"/>
</dbReference>
<feature type="transmembrane region" description="Helical" evidence="9">
    <location>
        <begin position="101"/>
        <end position="121"/>
    </location>
</feature>
<organism evidence="10 11">
    <name type="scientific">Altererythrobacter epoxidivorans</name>
    <dbReference type="NCBI Taxonomy" id="361183"/>
    <lineage>
        <taxon>Bacteria</taxon>
        <taxon>Pseudomonadati</taxon>
        <taxon>Pseudomonadota</taxon>
        <taxon>Alphaproteobacteria</taxon>
        <taxon>Sphingomonadales</taxon>
        <taxon>Erythrobacteraceae</taxon>
        <taxon>Altererythrobacter</taxon>
    </lineage>
</organism>
<comment type="subcellular location">
    <subcellularLocation>
        <location evidence="1">Cell membrane</location>
        <topology evidence="1">Multi-pass membrane protein</topology>
    </subcellularLocation>
</comment>
<keyword evidence="5 9" id="KW-0812">Transmembrane</keyword>
<evidence type="ECO:0000256" key="2">
    <source>
        <dbReference type="ARBA" id="ARBA00008220"/>
    </source>
</evidence>
<feature type="transmembrane region" description="Helical" evidence="9">
    <location>
        <begin position="204"/>
        <end position="226"/>
    </location>
</feature>
<dbReference type="PIRSF" id="PIRSF006060">
    <property type="entry name" value="AA_transporter"/>
    <property type="match status" value="1"/>
</dbReference>
<evidence type="ECO:0000313" key="10">
    <source>
        <dbReference type="EMBL" id="ALE17496.1"/>
    </source>
</evidence>
<feature type="transmembrane region" description="Helical" evidence="9">
    <location>
        <begin position="20"/>
        <end position="41"/>
    </location>
</feature>
<name>A0A0M3TAX4_9SPHN</name>
<evidence type="ECO:0000256" key="9">
    <source>
        <dbReference type="SAM" id="Phobius"/>
    </source>
</evidence>
<dbReference type="EMBL" id="CP012669">
    <property type="protein sequence ID" value="ALE17496.1"/>
    <property type="molecule type" value="Genomic_DNA"/>
</dbReference>
<protein>
    <recommendedName>
        <fullName evidence="3">Arginine/agmatine antiporter</fullName>
    </recommendedName>
</protein>
<feature type="transmembrane region" description="Helical" evidence="9">
    <location>
        <begin position="164"/>
        <end position="184"/>
    </location>
</feature>
<feature type="transmembrane region" description="Helical" evidence="9">
    <location>
        <begin position="53"/>
        <end position="73"/>
    </location>
</feature>
<dbReference type="InterPro" id="IPR002293">
    <property type="entry name" value="AA/rel_permease1"/>
</dbReference>
<feature type="transmembrane region" description="Helical" evidence="9">
    <location>
        <begin position="360"/>
        <end position="381"/>
    </location>
</feature>
<dbReference type="Pfam" id="PF13520">
    <property type="entry name" value="AA_permease_2"/>
    <property type="match status" value="1"/>
</dbReference>
<dbReference type="KEGG" id="aep:AMC99_02218"/>
<evidence type="ECO:0000256" key="1">
    <source>
        <dbReference type="ARBA" id="ARBA00004651"/>
    </source>
</evidence>
<gene>
    <name evidence="10" type="ORF">AMC99_02218</name>
</gene>
<dbReference type="GO" id="GO:0022857">
    <property type="term" value="F:transmembrane transporter activity"/>
    <property type="evidence" value="ECO:0007669"/>
    <property type="project" value="InterPro"/>
</dbReference>
<sequence length="442" mass="46521">MAGPETAGPRGIAGADKRKLGLIGAIALVMGNMIGSGVFLLPASLAPYGWNAVLAWVVVTAGTLVLAWVFAALTKAKPEARDPAGFVTAAFGDLPAFFVNWAYWVSVWTANVSIAVAAVSYTSAFVPAIGETAFMPALSAIVLLWAMTLINLRGVRAAGNFQIVTVLLKVIPLIAIVVIAAIVLGDGRGEVRAFEMAELNGVDLRAAAAFTLFALLGFECASVAAARVENPDVNVPRATMWGTALTGLLYLLVCSAVALMLPQDIVAQSPAPLALFVEEFWAAGPAALVSLFAIISCVGALNGWVLMQGELPRAMAERGTLPAWYGRTDSRGTPVRALIASSLIATVCLALNASRSMQGIFEFVLLLSTSAALWLYLVVALAAWRLKIVRPFALVGAIYAVWTLWGAGIEASGWSLVLMLAGYPLYWWARQKASRGPVASAE</sequence>
<dbReference type="GO" id="GO:0005886">
    <property type="term" value="C:plasma membrane"/>
    <property type="evidence" value="ECO:0007669"/>
    <property type="project" value="UniProtKB-SubCell"/>
</dbReference>
<feature type="transmembrane region" description="Helical" evidence="9">
    <location>
        <begin position="411"/>
        <end position="429"/>
    </location>
</feature>
<keyword evidence="4" id="KW-1003">Cell membrane</keyword>
<reference evidence="10 11" key="1">
    <citation type="submission" date="2015-09" db="EMBL/GenBank/DDBJ databases">
        <title>Complete genome sequence of a benzo[a]pyrene-degrading bacterium Altererythrobacter epoxidivorans CGMCC 1.7731T.</title>
        <authorList>
            <person name="Li Z."/>
            <person name="Cheng H."/>
            <person name="Huo Y."/>
            <person name="Xu X."/>
        </authorList>
    </citation>
    <scope>NUCLEOTIDE SEQUENCE [LARGE SCALE GENOMIC DNA]</scope>
    <source>
        <strain evidence="10 11">CGMCC 1.7731</strain>
    </source>
</reference>
<evidence type="ECO:0000256" key="7">
    <source>
        <dbReference type="ARBA" id="ARBA00023136"/>
    </source>
</evidence>